<reference evidence="1" key="2">
    <citation type="submission" date="2022-01" db="EMBL/GenBank/DDBJ databases">
        <authorList>
            <person name="Yamashiro T."/>
            <person name="Shiraishi A."/>
            <person name="Satake H."/>
            <person name="Nakayama K."/>
        </authorList>
    </citation>
    <scope>NUCLEOTIDE SEQUENCE</scope>
</reference>
<protein>
    <submittedName>
        <fullName evidence="1">Uncharacterized protein</fullName>
    </submittedName>
</protein>
<sequence length="162" mass="18775">MWDDMDESLTGAWLNRWKLPLILLLAHVACHNTKLLAIPATHYYFNSDIPKAEQSRAEYRHKYDLSLPLEVCKYPFEDQEKKEAKEQIFFSVVALTKHGHLQVLRYPPSVLALILSQKEAFLNLLMATSEPRHLHDRPFHMSQHPALFVLQVQHSLLSAHAV</sequence>
<evidence type="ECO:0000313" key="1">
    <source>
        <dbReference type="EMBL" id="GJT92795.1"/>
    </source>
</evidence>
<organism evidence="1 2">
    <name type="scientific">Tanacetum coccineum</name>
    <dbReference type="NCBI Taxonomy" id="301880"/>
    <lineage>
        <taxon>Eukaryota</taxon>
        <taxon>Viridiplantae</taxon>
        <taxon>Streptophyta</taxon>
        <taxon>Embryophyta</taxon>
        <taxon>Tracheophyta</taxon>
        <taxon>Spermatophyta</taxon>
        <taxon>Magnoliopsida</taxon>
        <taxon>eudicotyledons</taxon>
        <taxon>Gunneridae</taxon>
        <taxon>Pentapetalae</taxon>
        <taxon>asterids</taxon>
        <taxon>campanulids</taxon>
        <taxon>Asterales</taxon>
        <taxon>Asteraceae</taxon>
        <taxon>Asteroideae</taxon>
        <taxon>Anthemideae</taxon>
        <taxon>Anthemidinae</taxon>
        <taxon>Tanacetum</taxon>
    </lineage>
</organism>
<evidence type="ECO:0000313" key="2">
    <source>
        <dbReference type="Proteomes" id="UP001151760"/>
    </source>
</evidence>
<gene>
    <name evidence="1" type="ORF">Tco_1081640</name>
</gene>
<dbReference type="Proteomes" id="UP001151760">
    <property type="component" value="Unassembled WGS sequence"/>
</dbReference>
<name>A0ABQ5HYH6_9ASTR</name>
<dbReference type="EMBL" id="BQNB010020143">
    <property type="protein sequence ID" value="GJT92795.1"/>
    <property type="molecule type" value="Genomic_DNA"/>
</dbReference>
<reference evidence="1" key="1">
    <citation type="journal article" date="2022" name="Int. J. Mol. Sci.">
        <title>Draft Genome of Tanacetum Coccineum: Genomic Comparison of Closely Related Tanacetum-Family Plants.</title>
        <authorList>
            <person name="Yamashiro T."/>
            <person name="Shiraishi A."/>
            <person name="Nakayama K."/>
            <person name="Satake H."/>
        </authorList>
    </citation>
    <scope>NUCLEOTIDE SEQUENCE</scope>
</reference>
<proteinExistence type="predicted"/>
<accession>A0ABQ5HYH6</accession>
<comment type="caution">
    <text evidence="1">The sequence shown here is derived from an EMBL/GenBank/DDBJ whole genome shotgun (WGS) entry which is preliminary data.</text>
</comment>
<keyword evidence="2" id="KW-1185">Reference proteome</keyword>